<gene>
    <name evidence="1" type="ORF">GBAR_LOCUS10129</name>
</gene>
<proteinExistence type="predicted"/>
<keyword evidence="2" id="KW-1185">Reference proteome</keyword>
<evidence type="ECO:0000313" key="1">
    <source>
        <dbReference type="EMBL" id="CAI8016532.1"/>
    </source>
</evidence>
<reference evidence="1" key="1">
    <citation type="submission" date="2023-03" db="EMBL/GenBank/DDBJ databases">
        <authorList>
            <person name="Steffen K."/>
            <person name="Cardenas P."/>
        </authorList>
    </citation>
    <scope>NUCLEOTIDE SEQUENCE</scope>
</reference>
<evidence type="ECO:0000313" key="2">
    <source>
        <dbReference type="Proteomes" id="UP001174909"/>
    </source>
</evidence>
<accession>A0AA35RUA5</accession>
<protein>
    <submittedName>
        <fullName evidence="1">Uncharacterized protein</fullName>
    </submittedName>
</protein>
<organism evidence="1 2">
    <name type="scientific">Geodia barretti</name>
    <name type="common">Barrett's horny sponge</name>
    <dbReference type="NCBI Taxonomy" id="519541"/>
    <lineage>
        <taxon>Eukaryota</taxon>
        <taxon>Metazoa</taxon>
        <taxon>Porifera</taxon>
        <taxon>Demospongiae</taxon>
        <taxon>Heteroscleromorpha</taxon>
        <taxon>Tetractinellida</taxon>
        <taxon>Astrophorina</taxon>
        <taxon>Geodiidae</taxon>
        <taxon>Geodia</taxon>
    </lineage>
</organism>
<feature type="non-terminal residue" evidence="1">
    <location>
        <position position="1"/>
    </location>
</feature>
<dbReference type="Proteomes" id="UP001174909">
    <property type="component" value="Unassembled WGS sequence"/>
</dbReference>
<sequence length="56" mass="5974">PSELLTAELAANGVIQCHSGRAPRSAVAMCDNKETITWCPCTPLANLETFSEKIIA</sequence>
<comment type="caution">
    <text evidence="1">The sequence shown here is derived from an EMBL/GenBank/DDBJ whole genome shotgun (WGS) entry which is preliminary data.</text>
</comment>
<dbReference type="AlphaFoldDB" id="A0AA35RUA5"/>
<name>A0AA35RUA5_GEOBA</name>
<dbReference type="EMBL" id="CASHTH010001536">
    <property type="protein sequence ID" value="CAI8016532.1"/>
    <property type="molecule type" value="Genomic_DNA"/>
</dbReference>